<evidence type="ECO:0000256" key="1">
    <source>
        <dbReference type="ARBA" id="ARBA00004123"/>
    </source>
</evidence>
<dbReference type="Proteomes" id="UP000271241">
    <property type="component" value="Unassembled WGS sequence"/>
</dbReference>
<feature type="region of interest" description="Disordered" evidence="9">
    <location>
        <begin position="61"/>
        <end position="80"/>
    </location>
</feature>
<comment type="catalytic activity">
    <reaction evidence="8">
        <text>ATP + H2O = ADP + phosphate + H(+)</text>
        <dbReference type="Rhea" id="RHEA:13065"/>
        <dbReference type="ChEBI" id="CHEBI:15377"/>
        <dbReference type="ChEBI" id="CHEBI:15378"/>
        <dbReference type="ChEBI" id="CHEBI:30616"/>
        <dbReference type="ChEBI" id="CHEBI:43474"/>
        <dbReference type="ChEBI" id="CHEBI:456216"/>
        <dbReference type="EC" id="3.6.4.12"/>
    </reaction>
</comment>
<sequence>MAAQGQVEDDDDEFGAFDGMLDDQLLAGAMDAFDRGDFGFGSLEADLAAVAELEAIERSLGSTSKATEGSARAAPPPRTAPCTHELDLEAARTWVYPTNRAVRDYQFEIIRVALFVNTLACIPTGLGKTFIATVVMYNYHRWFPRCKVVFACPTKPLVTQQMTAYRQTSGTPAQEIVELTGKQRPELRRQLWEEKRVFFLTPQTMHNDLLTGICPRDQIVCLVVDEAHRATGNAPYCEIVRKLDGCQVRILALTATPGGDADAVQAVVDNLRIGRIEMRTEEADEVRRYTHGRQLDIQVVPVGAKVGAVRNQLAACITPVLQRVQGGPGIEFYGSDPTRLAPFQALKSVNQYRGILGRNASQRVVGDLMLLHKLLYCMELLLQHGIRSFLAAILPWARENATGRVMQVRRELADNPTFASCLRDAQTAVESPSAPGHPKIERLVKLVCEHFEQHERALDESGAIGTERRETRVMIFSEFRESVSEIVSALEAHQPFVRATQFIGQGSGQPRNSAVRKGLAQKEQQEVLNLFKRGHYNTLVATCIGEEGLDIGDVDFIICFDAKSSPTRMLQRMGRTGRHREGRIVMLLTEGKEEQKYRRSQSSYRTVQRAIKDPQRIRMYPGNARILPEGIAPICELRDVEISKEPHEAEVARNTNPSYRTLAAYENLCYGNEALE</sequence>
<comment type="similarity">
    <text evidence="2 8">Belongs to the DEAD box helicase family. DEAH subfamily. FANCM sub-subfamily.</text>
</comment>
<evidence type="ECO:0000256" key="4">
    <source>
        <dbReference type="ARBA" id="ARBA00022801"/>
    </source>
</evidence>
<dbReference type="GO" id="GO:0043138">
    <property type="term" value="F:3'-5' DNA helicase activity"/>
    <property type="evidence" value="ECO:0007669"/>
    <property type="project" value="InterPro"/>
</dbReference>
<dbReference type="GO" id="GO:0005524">
    <property type="term" value="F:ATP binding"/>
    <property type="evidence" value="ECO:0007669"/>
    <property type="project" value="UniProtKB-UniRule"/>
</dbReference>
<dbReference type="PROSITE" id="PS51194">
    <property type="entry name" value="HELICASE_CTER"/>
    <property type="match status" value="1"/>
</dbReference>
<feature type="domain" description="Helicase C-terminal" evidence="11">
    <location>
        <begin position="450"/>
        <end position="625"/>
    </location>
</feature>
<dbReference type="GO" id="GO:0045003">
    <property type="term" value="P:double-strand break repair via synthesis-dependent strand annealing"/>
    <property type="evidence" value="ECO:0007669"/>
    <property type="project" value="TreeGrafter"/>
</dbReference>
<dbReference type="Gene3D" id="3.40.50.300">
    <property type="entry name" value="P-loop containing nucleotide triphosphate hydrolases"/>
    <property type="match status" value="2"/>
</dbReference>
<dbReference type="CDD" id="cd12091">
    <property type="entry name" value="FANCM_ID"/>
    <property type="match status" value="1"/>
</dbReference>
<dbReference type="GO" id="GO:0005634">
    <property type="term" value="C:nucleus"/>
    <property type="evidence" value="ECO:0007669"/>
    <property type="project" value="UniProtKB-SubCell"/>
</dbReference>
<dbReference type="InterPro" id="IPR006935">
    <property type="entry name" value="Helicase/UvrB_N"/>
</dbReference>
<evidence type="ECO:0000256" key="9">
    <source>
        <dbReference type="SAM" id="MobiDB-lite"/>
    </source>
</evidence>
<dbReference type="InterPro" id="IPR001650">
    <property type="entry name" value="Helicase_C-like"/>
</dbReference>
<keyword evidence="13" id="KW-1185">Reference proteome</keyword>
<dbReference type="PROSITE" id="PS51192">
    <property type="entry name" value="HELICASE_ATP_BIND_1"/>
    <property type="match status" value="1"/>
</dbReference>
<dbReference type="SUPFAM" id="SSF52540">
    <property type="entry name" value="P-loop containing nucleoside triphosphate hydrolases"/>
    <property type="match status" value="1"/>
</dbReference>
<evidence type="ECO:0000313" key="13">
    <source>
        <dbReference type="Proteomes" id="UP000271241"/>
    </source>
</evidence>
<gene>
    <name evidence="12" type="ORF">THASP1DRAFT_34885</name>
</gene>
<organism evidence="12 13">
    <name type="scientific">Thamnocephalis sphaerospora</name>
    <dbReference type="NCBI Taxonomy" id="78915"/>
    <lineage>
        <taxon>Eukaryota</taxon>
        <taxon>Fungi</taxon>
        <taxon>Fungi incertae sedis</taxon>
        <taxon>Zoopagomycota</taxon>
        <taxon>Zoopagomycotina</taxon>
        <taxon>Zoopagomycetes</taxon>
        <taxon>Zoopagales</taxon>
        <taxon>Sigmoideomycetaceae</taxon>
        <taxon>Thamnocephalis</taxon>
    </lineage>
</organism>
<protein>
    <recommendedName>
        <fullName evidence="8">ATP-dependent DNA helicase</fullName>
        <ecNumber evidence="8">3.6.4.12</ecNumber>
    </recommendedName>
</protein>
<dbReference type="CDD" id="cd18033">
    <property type="entry name" value="DEXDc_FANCM"/>
    <property type="match status" value="1"/>
</dbReference>
<dbReference type="CDD" id="cd18801">
    <property type="entry name" value="SF2_C_FANCM_Hef"/>
    <property type="match status" value="1"/>
</dbReference>
<dbReference type="Pfam" id="PF04851">
    <property type="entry name" value="ResIII"/>
    <property type="match status" value="1"/>
</dbReference>
<dbReference type="FunFam" id="3.40.50.300:FF:000861">
    <property type="entry name" value="Fanconi anemia, complementation group M"/>
    <property type="match status" value="1"/>
</dbReference>
<dbReference type="GO" id="GO:0000400">
    <property type="term" value="F:four-way junction DNA binding"/>
    <property type="evidence" value="ECO:0007669"/>
    <property type="project" value="TreeGrafter"/>
</dbReference>
<proteinExistence type="inferred from homology"/>
<evidence type="ECO:0000256" key="6">
    <source>
        <dbReference type="ARBA" id="ARBA00022840"/>
    </source>
</evidence>
<dbReference type="InterPro" id="IPR014001">
    <property type="entry name" value="Helicase_ATP-bd"/>
</dbReference>
<dbReference type="PANTHER" id="PTHR14025:SF20">
    <property type="entry name" value="FANCONI ANEMIA GROUP M PROTEIN"/>
    <property type="match status" value="1"/>
</dbReference>
<dbReference type="EC" id="3.6.4.12" evidence="8"/>
<dbReference type="OrthoDB" id="164902at2759"/>
<dbReference type="STRING" id="78915.A0A4P9XNU7"/>
<accession>A0A4P9XNU7</accession>
<feature type="domain" description="Helicase ATP-binding" evidence="10">
    <location>
        <begin position="109"/>
        <end position="275"/>
    </location>
</feature>
<dbReference type="InterPro" id="IPR044749">
    <property type="entry name" value="FANCM_DEXDc"/>
</dbReference>
<keyword evidence="4 12" id="KW-0378">Hydrolase</keyword>
<evidence type="ECO:0000313" key="12">
    <source>
        <dbReference type="EMBL" id="RKP07512.1"/>
    </source>
</evidence>
<dbReference type="SMART" id="SM00487">
    <property type="entry name" value="DEXDc"/>
    <property type="match status" value="1"/>
</dbReference>
<dbReference type="AlphaFoldDB" id="A0A4P9XNU7"/>
<evidence type="ECO:0000256" key="7">
    <source>
        <dbReference type="ARBA" id="ARBA00023242"/>
    </source>
</evidence>
<keyword evidence="3" id="KW-0547">Nucleotide-binding</keyword>
<evidence type="ECO:0000256" key="2">
    <source>
        <dbReference type="ARBA" id="ARBA00009889"/>
    </source>
</evidence>
<dbReference type="PANTHER" id="PTHR14025">
    <property type="entry name" value="FANCONI ANEMIA GROUP M FANCM FAMILY MEMBER"/>
    <property type="match status" value="1"/>
</dbReference>
<dbReference type="GO" id="GO:0016887">
    <property type="term" value="F:ATP hydrolysis activity"/>
    <property type="evidence" value="ECO:0007669"/>
    <property type="project" value="RHEA"/>
</dbReference>
<dbReference type="GO" id="GO:0009378">
    <property type="term" value="F:four-way junction helicase activity"/>
    <property type="evidence" value="ECO:0007669"/>
    <property type="project" value="TreeGrafter"/>
</dbReference>
<dbReference type="InterPro" id="IPR027417">
    <property type="entry name" value="P-loop_NTPase"/>
</dbReference>
<evidence type="ECO:0000256" key="8">
    <source>
        <dbReference type="RuleBase" id="RU367027"/>
    </source>
</evidence>
<dbReference type="EMBL" id="KZ992708">
    <property type="protein sequence ID" value="RKP07512.1"/>
    <property type="molecule type" value="Genomic_DNA"/>
</dbReference>
<comment type="function">
    <text evidence="8">ATP-dependent DNA helicase involved in DNA damage repair by homologous recombination and in genome maintenance. Capable of unwinding D-loops. Plays a role in limiting crossover recombinants during mitotic DNA double-strand break (DSB) repair. Component of a FANCM-MHF complex which promotes gene conversion at blocked replication forks, probably by reversal of the stalled fork.</text>
</comment>
<evidence type="ECO:0000259" key="11">
    <source>
        <dbReference type="PROSITE" id="PS51194"/>
    </source>
</evidence>
<comment type="subcellular location">
    <subcellularLocation>
        <location evidence="1 8">Nucleus</location>
    </subcellularLocation>
</comment>
<comment type="subunit">
    <text evidence="8">Interacts with the MHF histone-fold complex to form the FANCM-MHF complex.</text>
</comment>
<evidence type="ECO:0000256" key="3">
    <source>
        <dbReference type="ARBA" id="ARBA00022741"/>
    </source>
</evidence>
<reference evidence="13" key="1">
    <citation type="journal article" date="2018" name="Nat. Microbiol.">
        <title>Leveraging single-cell genomics to expand the fungal tree of life.</title>
        <authorList>
            <person name="Ahrendt S.R."/>
            <person name="Quandt C.A."/>
            <person name="Ciobanu D."/>
            <person name="Clum A."/>
            <person name="Salamov A."/>
            <person name="Andreopoulos B."/>
            <person name="Cheng J.F."/>
            <person name="Woyke T."/>
            <person name="Pelin A."/>
            <person name="Henrissat B."/>
            <person name="Reynolds N.K."/>
            <person name="Benny G.L."/>
            <person name="Smith M.E."/>
            <person name="James T.Y."/>
            <person name="Grigoriev I.V."/>
        </authorList>
    </citation>
    <scope>NUCLEOTIDE SEQUENCE [LARGE SCALE GENOMIC DNA]</scope>
    <source>
        <strain evidence="13">RSA 1356</strain>
    </source>
</reference>
<keyword evidence="5" id="KW-0347">Helicase</keyword>
<dbReference type="SMART" id="SM00490">
    <property type="entry name" value="HELICc"/>
    <property type="match status" value="1"/>
</dbReference>
<evidence type="ECO:0000256" key="5">
    <source>
        <dbReference type="ARBA" id="ARBA00022806"/>
    </source>
</evidence>
<keyword evidence="7" id="KW-0539">Nucleus</keyword>
<dbReference type="Pfam" id="PF00271">
    <property type="entry name" value="Helicase_C"/>
    <property type="match status" value="1"/>
</dbReference>
<name>A0A4P9XNU7_9FUNG</name>
<dbReference type="GO" id="GO:0036297">
    <property type="term" value="P:interstrand cross-link repair"/>
    <property type="evidence" value="ECO:0007669"/>
    <property type="project" value="TreeGrafter"/>
</dbReference>
<evidence type="ECO:0000259" key="10">
    <source>
        <dbReference type="PROSITE" id="PS51192"/>
    </source>
</evidence>
<dbReference type="InterPro" id="IPR039686">
    <property type="entry name" value="FANCM/Mph1-like_ID"/>
</dbReference>
<keyword evidence="6" id="KW-0067">ATP-binding</keyword>